<reference evidence="10 11" key="1">
    <citation type="submission" date="2018-03" db="EMBL/GenBank/DDBJ databases">
        <title>Draft genome sequence of Rohu Carp (Labeo rohita).</title>
        <authorList>
            <person name="Das P."/>
            <person name="Kushwaha B."/>
            <person name="Joshi C.G."/>
            <person name="Kumar D."/>
            <person name="Nagpure N.S."/>
            <person name="Sahoo L."/>
            <person name="Das S.P."/>
            <person name="Bit A."/>
            <person name="Patnaik S."/>
            <person name="Meher P.K."/>
            <person name="Jayasankar P."/>
            <person name="Koringa P.G."/>
            <person name="Patel N.V."/>
            <person name="Hinsu A.T."/>
            <person name="Kumar R."/>
            <person name="Pandey M."/>
            <person name="Agarwal S."/>
            <person name="Srivastava S."/>
            <person name="Singh M."/>
            <person name="Iquebal M.A."/>
            <person name="Jaiswal S."/>
            <person name="Angadi U.B."/>
            <person name="Kumar N."/>
            <person name="Raza M."/>
            <person name="Shah T.M."/>
            <person name="Rai A."/>
            <person name="Jena J.K."/>
        </authorList>
    </citation>
    <scope>NUCLEOTIDE SEQUENCE [LARGE SCALE GENOMIC DNA]</scope>
    <source>
        <strain evidence="10">DASCIFA01</strain>
        <tissue evidence="10">Testis</tissue>
    </source>
</reference>
<sequence>MTVHRYVAVVYPVFVSSVGNRSRLYKHISSAVAWLISVGFSLSEMVFSETVDDPDGVFCVPNYSPVFMELFEYFTKIFLFFLLPFLVIVFCHTRMGFTILQSRIRSRNHAVCILSIVVGFFICWAPFNIFLFLVSLRSLSVFAFEETIWEIAYCVTHILAYSHCCLNPLVHIYGGKKFRNYMP</sequence>
<dbReference type="STRING" id="84645.A0A498N0H4"/>
<dbReference type="Proteomes" id="UP000290572">
    <property type="component" value="Unassembled WGS sequence"/>
</dbReference>
<feature type="transmembrane region" description="Helical" evidence="8">
    <location>
        <begin position="31"/>
        <end position="48"/>
    </location>
</feature>
<keyword evidence="2 8" id="KW-0812">Transmembrane</keyword>
<keyword evidence="3 8" id="KW-1133">Transmembrane helix</keyword>
<name>A0A498N0H4_LABRO</name>
<feature type="transmembrane region" description="Helical" evidence="8">
    <location>
        <begin position="73"/>
        <end position="91"/>
    </location>
</feature>
<evidence type="ECO:0000256" key="2">
    <source>
        <dbReference type="ARBA" id="ARBA00022692"/>
    </source>
</evidence>
<accession>A0A498N0H4</accession>
<dbReference type="SUPFAM" id="SSF81321">
    <property type="entry name" value="Family A G protein-coupled receptor-like"/>
    <property type="match status" value="1"/>
</dbReference>
<evidence type="ECO:0000256" key="7">
    <source>
        <dbReference type="ARBA" id="ARBA00023224"/>
    </source>
</evidence>
<dbReference type="EMBL" id="QBIY01012400">
    <property type="protein sequence ID" value="RXN25264.1"/>
    <property type="molecule type" value="Genomic_DNA"/>
</dbReference>
<evidence type="ECO:0000313" key="11">
    <source>
        <dbReference type="Proteomes" id="UP000290572"/>
    </source>
</evidence>
<dbReference type="Pfam" id="PF00001">
    <property type="entry name" value="7tm_1"/>
    <property type="match status" value="1"/>
</dbReference>
<evidence type="ECO:0000313" key="10">
    <source>
        <dbReference type="EMBL" id="RXN25264.1"/>
    </source>
</evidence>
<evidence type="ECO:0000256" key="3">
    <source>
        <dbReference type="ARBA" id="ARBA00022989"/>
    </source>
</evidence>
<keyword evidence="7" id="KW-0807">Transducer</keyword>
<dbReference type="GO" id="GO:0009897">
    <property type="term" value="C:external side of plasma membrane"/>
    <property type="evidence" value="ECO:0007669"/>
    <property type="project" value="TreeGrafter"/>
</dbReference>
<dbReference type="GO" id="GO:0006955">
    <property type="term" value="P:immune response"/>
    <property type="evidence" value="ECO:0007669"/>
    <property type="project" value="TreeGrafter"/>
</dbReference>
<protein>
    <submittedName>
        <fullName evidence="10">Chemokine XC receptor 1-like protein</fullName>
    </submittedName>
</protein>
<keyword evidence="6 10" id="KW-0675">Receptor</keyword>
<gene>
    <name evidence="10" type="ORF">ROHU_021629</name>
</gene>
<dbReference type="PRINTS" id="PR00237">
    <property type="entry name" value="GPCRRHODOPSN"/>
</dbReference>
<evidence type="ECO:0000259" key="9">
    <source>
        <dbReference type="PROSITE" id="PS50262"/>
    </source>
</evidence>
<dbReference type="GO" id="GO:0007204">
    <property type="term" value="P:positive regulation of cytosolic calcium ion concentration"/>
    <property type="evidence" value="ECO:0007669"/>
    <property type="project" value="TreeGrafter"/>
</dbReference>
<comment type="subcellular location">
    <subcellularLocation>
        <location evidence="1">Membrane</location>
        <topology evidence="1">Multi-pass membrane protein</topology>
    </subcellularLocation>
</comment>
<dbReference type="GO" id="GO:0060326">
    <property type="term" value="P:cell chemotaxis"/>
    <property type="evidence" value="ECO:0007669"/>
    <property type="project" value="TreeGrafter"/>
</dbReference>
<feature type="domain" description="G-protein coupled receptors family 1 profile" evidence="9">
    <location>
        <begin position="1"/>
        <end position="171"/>
    </location>
</feature>
<dbReference type="PANTHER" id="PTHR10489">
    <property type="entry name" value="CELL ADHESION MOLECULE"/>
    <property type="match status" value="1"/>
</dbReference>
<dbReference type="Gene3D" id="1.20.1070.10">
    <property type="entry name" value="Rhodopsin 7-helix transmembrane proteins"/>
    <property type="match status" value="1"/>
</dbReference>
<evidence type="ECO:0000256" key="5">
    <source>
        <dbReference type="ARBA" id="ARBA00023136"/>
    </source>
</evidence>
<evidence type="ECO:0000256" key="8">
    <source>
        <dbReference type="SAM" id="Phobius"/>
    </source>
</evidence>
<dbReference type="PANTHER" id="PTHR10489:SF627">
    <property type="entry name" value="C-C CHEMOKINE RECEPTOR TYPE 8"/>
    <property type="match status" value="1"/>
</dbReference>
<keyword evidence="11" id="KW-1185">Reference proteome</keyword>
<evidence type="ECO:0000256" key="4">
    <source>
        <dbReference type="ARBA" id="ARBA00023040"/>
    </source>
</evidence>
<dbReference type="InterPro" id="IPR017452">
    <property type="entry name" value="GPCR_Rhodpsn_7TM"/>
</dbReference>
<evidence type="ECO:0000256" key="6">
    <source>
        <dbReference type="ARBA" id="ARBA00023170"/>
    </source>
</evidence>
<keyword evidence="5 8" id="KW-0472">Membrane</keyword>
<feature type="transmembrane region" description="Helical" evidence="8">
    <location>
        <begin position="111"/>
        <end position="136"/>
    </location>
</feature>
<evidence type="ECO:0000256" key="1">
    <source>
        <dbReference type="ARBA" id="ARBA00004141"/>
    </source>
</evidence>
<organism evidence="10 11">
    <name type="scientific">Labeo rohita</name>
    <name type="common">Indian major carp</name>
    <name type="synonym">Cyprinus rohita</name>
    <dbReference type="NCBI Taxonomy" id="84645"/>
    <lineage>
        <taxon>Eukaryota</taxon>
        <taxon>Metazoa</taxon>
        <taxon>Chordata</taxon>
        <taxon>Craniata</taxon>
        <taxon>Vertebrata</taxon>
        <taxon>Euteleostomi</taxon>
        <taxon>Actinopterygii</taxon>
        <taxon>Neopterygii</taxon>
        <taxon>Teleostei</taxon>
        <taxon>Ostariophysi</taxon>
        <taxon>Cypriniformes</taxon>
        <taxon>Cyprinidae</taxon>
        <taxon>Labeoninae</taxon>
        <taxon>Labeonini</taxon>
        <taxon>Labeo</taxon>
    </lineage>
</organism>
<dbReference type="AlphaFoldDB" id="A0A498N0H4"/>
<feature type="transmembrane region" description="Helical" evidence="8">
    <location>
        <begin position="148"/>
        <end position="173"/>
    </location>
</feature>
<comment type="caution">
    <text evidence="10">The sequence shown here is derived from an EMBL/GenBank/DDBJ whole genome shotgun (WGS) entry which is preliminary data.</text>
</comment>
<dbReference type="GO" id="GO:0019957">
    <property type="term" value="F:C-C chemokine binding"/>
    <property type="evidence" value="ECO:0007669"/>
    <property type="project" value="TreeGrafter"/>
</dbReference>
<keyword evidence="4" id="KW-0297">G-protein coupled receptor</keyword>
<dbReference type="InterPro" id="IPR050119">
    <property type="entry name" value="CCR1-9-like"/>
</dbReference>
<dbReference type="PROSITE" id="PS50262">
    <property type="entry name" value="G_PROTEIN_RECEP_F1_2"/>
    <property type="match status" value="1"/>
</dbReference>
<dbReference type="InterPro" id="IPR000276">
    <property type="entry name" value="GPCR_Rhodpsn"/>
</dbReference>
<dbReference type="GO" id="GO:0016493">
    <property type="term" value="F:C-C chemokine receptor activity"/>
    <property type="evidence" value="ECO:0007669"/>
    <property type="project" value="TreeGrafter"/>
</dbReference>
<proteinExistence type="predicted"/>
<dbReference type="GO" id="GO:0019722">
    <property type="term" value="P:calcium-mediated signaling"/>
    <property type="evidence" value="ECO:0007669"/>
    <property type="project" value="TreeGrafter"/>
</dbReference>